<accession>A0A2S8GBZ2</accession>
<sequence>MHRRQILKWTFAMGLSGRLYAADAPNGLEAADQILKQATNSGQVKSATLHAFRRGKAETRAYGAGTTADSMFLLGSISKPICVAALMTLFDQNEFQLDDPLSKFLPKFTGQGREKVTLRQALTHTSSLPDQVKENAKLRRSHASLAEFVQHAQREPLAFSPGSKYQYSSMGILLAAHVAELISGKDILSFVDETVFQPLQMKHSAQGLGRFAHEDMVPSQTEFAAPEAGSGDPSAKTWDWNSLYWRKLGAPWGTTHCSAPDVAKFLSEFLFLSGTILKPATAKMMRSNQNPACIQPRGLGFDVSPALGGDGCSKETFGHTGSTGTLAWADPATETICVVLTSLPGRAVTPHPRQLASERIAADRG</sequence>
<dbReference type="InterPro" id="IPR050789">
    <property type="entry name" value="Diverse_Enzym_Activities"/>
</dbReference>
<dbReference type="Gene3D" id="3.40.710.10">
    <property type="entry name" value="DD-peptidase/beta-lactamase superfamily"/>
    <property type="match status" value="1"/>
</dbReference>
<keyword evidence="1 4" id="KW-0378">Hydrolase</keyword>
<dbReference type="PANTHER" id="PTHR43283">
    <property type="entry name" value="BETA-LACTAMASE-RELATED"/>
    <property type="match status" value="1"/>
</dbReference>
<dbReference type="EMBL" id="PUHZ01000026">
    <property type="protein sequence ID" value="PQO41614.1"/>
    <property type="molecule type" value="Genomic_DNA"/>
</dbReference>
<dbReference type="OrthoDB" id="284523at2"/>
<dbReference type="Pfam" id="PF00144">
    <property type="entry name" value="Beta-lactamase"/>
    <property type="match status" value="1"/>
</dbReference>
<dbReference type="InterPro" id="IPR012338">
    <property type="entry name" value="Beta-lactam/transpept-like"/>
</dbReference>
<feature type="signal peptide" evidence="2">
    <location>
        <begin position="1"/>
        <end position="21"/>
    </location>
</feature>
<proteinExistence type="predicted"/>
<dbReference type="GO" id="GO:0016787">
    <property type="term" value="F:hydrolase activity"/>
    <property type="evidence" value="ECO:0007669"/>
    <property type="project" value="UniProtKB-KW"/>
</dbReference>
<protein>
    <submittedName>
        <fullName evidence="4">Serine hydrolase</fullName>
    </submittedName>
</protein>
<evidence type="ECO:0000313" key="4">
    <source>
        <dbReference type="EMBL" id="PQO41614.1"/>
    </source>
</evidence>
<dbReference type="SUPFAM" id="SSF56601">
    <property type="entry name" value="beta-lactamase/transpeptidase-like"/>
    <property type="match status" value="1"/>
</dbReference>
<dbReference type="AlphaFoldDB" id="A0A2S8GBZ2"/>
<evidence type="ECO:0000313" key="5">
    <source>
        <dbReference type="Proteomes" id="UP000237819"/>
    </source>
</evidence>
<name>A0A2S8GBZ2_9BACT</name>
<evidence type="ECO:0000256" key="2">
    <source>
        <dbReference type="SAM" id="SignalP"/>
    </source>
</evidence>
<organism evidence="4 5">
    <name type="scientific">Blastopirellula marina</name>
    <dbReference type="NCBI Taxonomy" id="124"/>
    <lineage>
        <taxon>Bacteria</taxon>
        <taxon>Pseudomonadati</taxon>
        <taxon>Planctomycetota</taxon>
        <taxon>Planctomycetia</taxon>
        <taxon>Pirellulales</taxon>
        <taxon>Pirellulaceae</taxon>
        <taxon>Blastopirellula</taxon>
    </lineage>
</organism>
<dbReference type="Proteomes" id="UP000237819">
    <property type="component" value="Unassembled WGS sequence"/>
</dbReference>
<dbReference type="InterPro" id="IPR001466">
    <property type="entry name" value="Beta-lactam-related"/>
</dbReference>
<reference evidence="4 5" key="1">
    <citation type="submission" date="2018-02" db="EMBL/GenBank/DDBJ databases">
        <title>Comparative genomes isolates from brazilian mangrove.</title>
        <authorList>
            <person name="Araujo J.E."/>
            <person name="Taketani R.G."/>
            <person name="Silva M.C.P."/>
            <person name="Loureco M.V."/>
            <person name="Andreote F.D."/>
        </authorList>
    </citation>
    <scope>NUCLEOTIDE SEQUENCE [LARGE SCALE GENOMIC DNA]</scope>
    <source>
        <strain evidence="4 5">Nap-Phe MGV</strain>
    </source>
</reference>
<dbReference type="PANTHER" id="PTHR43283:SF11">
    <property type="entry name" value="BETA-LACTAMASE-RELATED DOMAIN-CONTAINING PROTEIN"/>
    <property type="match status" value="1"/>
</dbReference>
<comment type="caution">
    <text evidence="4">The sequence shown here is derived from an EMBL/GenBank/DDBJ whole genome shotgun (WGS) entry which is preliminary data.</text>
</comment>
<evidence type="ECO:0000256" key="1">
    <source>
        <dbReference type="ARBA" id="ARBA00022801"/>
    </source>
</evidence>
<keyword evidence="2" id="KW-0732">Signal</keyword>
<feature type="chain" id="PRO_5015417033" evidence="2">
    <location>
        <begin position="22"/>
        <end position="365"/>
    </location>
</feature>
<feature type="domain" description="Beta-lactamase-related" evidence="3">
    <location>
        <begin position="32"/>
        <end position="346"/>
    </location>
</feature>
<evidence type="ECO:0000259" key="3">
    <source>
        <dbReference type="Pfam" id="PF00144"/>
    </source>
</evidence>
<gene>
    <name evidence="4" type="ORF">C5Y93_31405</name>
</gene>